<dbReference type="OrthoDB" id="3678076at2"/>
<dbReference type="GO" id="GO:0005829">
    <property type="term" value="C:cytosol"/>
    <property type="evidence" value="ECO:0007669"/>
    <property type="project" value="TreeGrafter"/>
</dbReference>
<evidence type="ECO:0000313" key="4">
    <source>
        <dbReference type="Proteomes" id="UP000322634"/>
    </source>
</evidence>
<dbReference type="PANTHER" id="PTHR24567:SF74">
    <property type="entry name" value="HTH-TYPE TRANSCRIPTIONAL REGULATOR ARCR"/>
    <property type="match status" value="1"/>
</dbReference>
<dbReference type="AlphaFoldDB" id="A0A5D0TNA4"/>
<feature type="region of interest" description="Disordered" evidence="1">
    <location>
        <begin position="208"/>
        <end position="233"/>
    </location>
</feature>
<reference evidence="3 4" key="1">
    <citation type="submission" date="2019-08" db="EMBL/GenBank/DDBJ databases">
        <title>Actinomadura sp. nov. CYP1-5 isolated from mountain soil.</title>
        <authorList>
            <person name="Songsumanus A."/>
            <person name="Kuncharoen N."/>
            <person name="Kudo T."/>
            <person name="Yuki M."/>
            <person name="Igarashi Y."/>
            <person name="Tanasupawat S."/>
        </authorList>
    </citation>
    <scope>NUCLEOTIDE SEQUENCE [LARGE SCALE GENOMIC DNA]</scope>
    <source>
        <strain evidence="3 4">GKU157</strain>
    </source>
</reference>
<proteinExistence type="predicted"/>
<dbReference type="PANTHER" id="PTHR24567">
    <property type="entry name" value="CRP FAMILY TRANSCRIPTIONAL REGULATORY PROTEIN"/>
    <property type="match status" value="1"/>
</dbReference>
<dbReference type="Gene3D" id="2.60.120.10">
    <property type="entry name" value="Jelly Rolls"/>
    <property type="match status" value="1"/>
</dbReference>
<dbReference type="EMBL" id="VSFF01000021">
    <property type="protein sequence ID" value="TYC07598.1"/>
    <property type="molecule type" value="Genomic_DNA"/>
</dbReference>
<dbReference type="GO" id="GO:0003700">
    <property type="term" value="F:DNA-binding transcription factor activity"/>
    <property type="evidence" value="ECO:0007669"/>
    <property type="project" value="TreeGrafter"/>
</dbReference>
<dbReference type="InterPro" id="IPR014710">
    <property type="entry name" value="RmlC-like_jellyroll"/>
</dbReference>
<dbReference type="CDD" id="cd00038">
    <property type="entry name" value="CAP_ED"/>
    <property type="match status" value="1"/>
</dbReference>
<gene>
    <name evidence="3" type="ORF">FXF65_42115</name>
</gene>
<keyword evidence="4" id="KW-1185">Reference proteome</keyword>
<organism evidence="3 4">
    <name type="scientific">Actinomadura syzygii</name>
    <dbReference type="NCBI Taxonomy" id="1427538"/>
    <lineage>
        <taxon>Bacteria</taxon>
        <taxon>Bacillati</taxon>
        <taxon>Actinomycetota</taxon>
        <taxon>Actinomycetes</taxon>
        <taxon>Streptosporangiales</taxon>
        <taxon>Thermomonosporaceae</taxon>
        <taxon>Actinomadura</taxon>
    </lineage>
</organism>
<evidence type="ECO:0000256" key="1">
    <source>
        <dbReference type="SAM" id="MobiDB-lite"/>
    </source>
</evidence>
<name>A0A5D0TNA4_9ACTN</name>
<dbReference type="InterPro" id="IPR000595">
    <property type="entry name" value="cNMP-bd_dom"/>
</dbReference>
<dbReference type="SMART" id="SM00100">
    <property type="entry name" value="cNMP"/>
    <property type="match status" value="1"/>
</dbReference>
<comment type="caution">
    <text evidence="3">The sequence shown here is derived from an EMBL/GenBank/DDBJ whole genome shotgun (WGS) entry which is preliminary data.</text>
</comment>
<protein>
    <submittedName>
        <fullName evidence="3">Crp/Fnr family transcriptional regulator</fullName>
    </submittedName>
</protein>
<dbReference type="InterPro" id="IPR050397">
    <property type="entry name" value="Env_Response_Regulators"/>
</dbReference>
<dbReference type="SUPFAM" id="SSF51206">
    <property type="entry name" value="cAMP-binding domain-like"/>
    <property type="match status" value="1"/>
</dbReference>
<evidence type="ECO:0000313" key="3">
    <source>
        <dbReference type="EMBL" id="TYC07598.1"/>
    </source>
</evidence>
<dbReference type="PROSITE" id="PS50042">
    <property type="entry name" value="CNMP_BINDING_3"/>
    <property type="match status" value="1"/>
</dbReference>
<dbReference type="Pfam" id="PF00027">
    <property type="entry name" value="cNMP_binding"/>
    <property type="match status" value="1"/>
</dbReference>
<feature type="domain" description="Cyclic nucleotide-binding" evidence="2">
    <location>
        <begin position="6"/>
        <end position="109"/>
    </location>
</feature>
<dbReference type="InterPro" id="IPR018490">
    <property type="entry name" value="cNMP-bd_dom_sf"/>
</dbReference>
<accession>A0A5D0TNA4</accession>
<sequence length="233" mass="26686">MRVPPLFDQLSIPEQQALLHIGRRKNYQRRAVLCFEGDPSSELFVLLSGWVKAWTSTERGKLLLLRVHQRGDLLGAEPVLADQPRPETLKAEGEIEVLAIPAERFTTFLALHPWVARTVNGMFVLRLTDAYRQRAHEVANDSPHRRLAEVLIDLRGQLGCRCQRDDSFVELRVPCRRKNWVAQPDCRAQRYQGAQRLALMRSRHDRLSEPEDLHIPHAPRLVPRPAPGRRAAG</sequence>
<dbReference type="Proteomes" id="UP000322634">
    <property type="component" value="Unassembled WGS sequence"/>
</dbReference>
<dbReference type="RefSeq" id="WP_148356086.1">
    <property type="nucleotide sequence ID" value="NZ_JBHSBF010000041.1"/>
</dbReference>
<evidence type="ECO:0000259" key="2">
    <source>
        <dbReference type="PROSITE" id="PS50042"/>
    </source>
</evidence>